<dbReference type="EMBL" id="SNZW01000014">
    <property type="protein sequence ID" value="TDS15084.1"/>
    <property type="molecule type" value="Genomic_DNA"/>
</dbReference>
<dbReference type="SUPFAM" id="SSF69635">
    <property type="entry name" value="Type III secretory system chaperone-like"/>
    <property type="match status" value="1"/>
</dbReference>
<protein>
    <recommendedName>
        <fullName evidence="3">Sensory transduction regulator</fullName>
    </recommendedName>
</protein>
<dbReference type="AlphaFoldDB" id="A0A4R7D5V6"/>
<reference evidence="1 2" key="1">
    <citation type="submission" date="2019-03" db="EMBL/GenBank/DDBJ databases">
        <title>Genomic Encyclopedia of Type Strains, Phase III (KMG-III): the genomes of soil and plant-associated and newly described type strains.</title>
        <authorList>
            <person name="Whitman W."/>
        </authorList>
    </citation>
    <scope>NUCLEOTIDE SEQUENCE [LARGE SCALE GENOMIC DNA]</scope>
    <source>
        <strain evidence="1 2">CECT 8455</strain>
    </source>
</reference>
<keyword evidence="2" id="KW-1185">Reference proteome</keyword>
<evidence type="ECO:0000313" key="1">
    <source>
        <dbReference type="EMBL" id="TDS15084.1"/>
    </source>
</evidence>
<evidence type="ECO:0008006" key="3">
    <source>
        <dbReference type="Google" id="ProtNLM"/>
    </source>
</evidence>
<name>A0A4R7D5V6_9FLAO</name>
<comment type="caution">
    <text evidence="1">The sequence shown here is derived from an EMBL/GenBank/DDBJ whole genome shotgun (WGS) entry which is preliminary data.</text>
</comment>
<accession>A0A4R7D5V6</accession>
<sequence>MKNHFNITRDYLLQLNFNILKENRADGILVVEKEDFGIKNLILGVSPPILIMEQFIFSVHNQSEKIFKNLLQKNRDIIHGAFVLDETANRVIFRDTLQIENMDLNEFEASLNSLSLLMSEYSDQIIEFSKY</sequence>
<dbReference type="RefSeq" id="WP_133672718.1">
    <property type="nucleotide sequence ID" value="NZ_SNZW01000014.1"/>
</dbReference>
<evidence type="ECO:0000313" key="2">
    <source>
        <dbReference type="Proteomes" id="UP000295274"/>
    </source>
</evidence>
<dbReference type="Proteomes" id="UP000295274">
    <property type="component" value="Unassembled WGS sequence"/>
</dbReference>
<organism evidence="1 2">
    <name type="scientific">Maribacter caenipelagi</name>
    <dbReference type="NCBI Taxonomy" id="1447781"/>
    <lineage>
        <taxon>Bacteria</taxon>
        <taxon>Pseudomonadati</taxon>
        <taxon>Bacteroidota</taxon>
        <taxon>Flavobacteriia</taxon>
        <taxon>Flavobacteriales</taxon>
        <taxon>Flavobacteriaceae</taxon>
        <taxon>Maribacter</taxon>
    </lineage>
</organism>
<dbReference type="InterPro" id="IPR054345">
    <property type="entry name" value="Tir-like"/>
</dbReference>
<gene>
    <name evidence="1" type="ORF">DFQ03_1720</name>
</gene>
<dbReference type="Gene3D" id="3.30.1460.10">
    <property type="match status" value="1"/>
</dbReference>
<proteinExistence type="predicted"/>
<dbReference type="OrthoDB" id="361060at2"/>
<dbReference type="Pfam" id="PF22550">
    <property type="entry name" value="CesT_Tir_1"/>
    <property type="match status" value="1"/>
</dbReference>